<dbReference type="InterPro" id="IPR002600">
    <property type="entry name" value="Herpes_UL7"/>
</dbReference>
<keyword evidence="5" id="KW-0946">Virion</keyword>
<sequence>MLRMNPGLGSSISVHPSELSISLFEILQGKYSYVRGQTLHCSLRNPGVFFRQLFIHLYKNALANCSYDHVLSDWRTYESSAKTRWPEKEAQWGSYRRSTFDSWAQTMRMTLDHLLLNAINRVLYAKTQLSYERYVDWVVTVGMVPVVKHTPDHKLVNSIQEQLMKDCQRLASGEKTIGRILTSVTQEISNLVSSLSALYIPGYSEVSIDYDCVKNTFVGLYKQKRVHVEVITMPAILAGRVIFDSPIQRMYTSIMSCHRTAEHAKLCQLLNTAPTKALVGSACNNVYKDIMTHLEQASQRTDPKRELLNLLMKLAENKTVSGVTDVVEDFVTDVSQNIVDKNKLFGTGQETTTQGLRRQVSNSVFKCLTNQINEQFDTITQLEKERELCMKRLKCIETQLSHQQPGDAKGPGSVNLLTANTFQSLGRLQDPSLQLTSSHIPSGSAVLNSFFSSYIPPVRESMKDLTNLWESEMFQTYKLAPVVDNQGQRLSVTYSQDTISILLGPFTYVIADLLQMELISHSFVSSSLQDIAAYLYQTSRLFVYITDVGQKYCLVTPPFENVPGKGPGETDWPMSTHAPKTRESEEACPVYPHPVVPRLVLEVHRKNNALVGSNTPKMSVMGHLDIACLREHVKSRLSSPNFVGFTVVCLVEHEDMVTHIDLHPHVFQERVCLLRPTSPGITELCCLLSMLENCRDMSPTFLRSIICRARKTHERTPGMDAAFVMHGIETLTATAAFVYELSVDDHFRATPLVMFKLHKAIGDASTPMGGLMKPIYLESFKLESSGENEDDKQTCADPVHIFYCDTIFTKHLENNEVLKYLKMCTLFKPPIVSLFSK</sequence>
<evidence type="ECO:0000256" key="4">
    <source>
        <dbReference type="ARBA" id="ARBA00022812"/>
    </source>
</evidence>
<dbReference type="EMBL" id="JQ619843">
    <property type="protein sequence ID" value="AFU08308.1"/>
    <property type="molecule type" value="Genomic_DNA"/>
</dbReference>
<evidence type="ECO:0000256" key="8">
    <source>
        <dbReference type="SAM" id="Coils"/>
    </source>
</evidence>
<organism evidence="9 10">
    <name type="scientific">Human herpesvirus 8</name>
    <name type="common">HHV-8</name>
    <name type="synonym">Kaposi's sarcoma-associated herpesvirus</name>
    <dbReference type="NCBI Taxonomy" id="37296"/>
    <lineage>
        <taxon>Viruses</taxon>
        <taxon>Duplodnaviria</taxon>
        <taxon>Heunggongvirae</taxon>
        <taxon>Peploviricota</taxon>
        <taxon>Herviviricetes</taxon>
        <taxon>Herpesvirales</taxon>
        <taxon>Orthoherpesviridae</taxon>
        <taxon>Gammaherpesvirinae</taxon>
        <taxon>Rhadinovirus</taxon>
        <taxon>Rhadinovirus humangamma8</taxon>
    </lineage>
</organism>
<evidence type="ECO:0000256" key="2">
    <source>
        <dbReference type="ARBA" id="ARBA00022580"/>
    </source>
</evidence>
<name>K0FHT1_HHV8</name>
<dbReference type="Pfam" id="PF01677">
    <property type="entry name" value="Herpes_UL7"/>
    <property type="match status" value="1"/>
</dbReference>
<dbReference type="HAMAP" id="MF_04012">
    <property type="entry name" value="HSV_PORTL"/>
    <property type="match status" value="1"/>
</dbReference>
<evidence type="ECO:0000313" key="9">
    <source>
        <dbReference type="EMBL" id="AFU08308.1"/>
    </source>
</evidence>
<accession>K0FHT1</accession>
<evidence type="ECO:0000256" key="3">
    <source>
        <dbReference type="ARBA" id="ARBA00022612"/>
    </source>
</evidence>
<keyword evidence="1" id="KW-1048">Host nucleus</keyword>
<evidence type="ECO:0000256" key="1">
    <source>
        <dbReference type="ARBA" id="ARBA00022562"/>
    </source>
</evidence>
<dbReference type="Proteomes" id="UP000097197">
    <property type="component" value="Segment"/>
</dbReference>
<evidence type="ECO:0000256" key="5">
    <source>
        <dbReference type="ARBA" id="ARBA00022844"/>
    </source>
</evidence>
<keyword evidence="8" id="KW-0175">Coiled coil</keyword>
<protein>
    <submittedName>
        <fullName evidence="9">ORF43</fullName>
    </submittedName>
</protein>
<evidence type="ECO:0000256" key="6">
    <source>
        <dbReference type="ARBA" id="ARBA00023200"/>
    </source>
</evidence>
<keyword evidence="3" id="KW-1188">Viral release from host cell</keyword>
<evidence type="ECO:0000313" key="10">
    <source>
        <dbReference type="Proteomes" id="UP000097197"/>
    </source>
</evidence>
<feature type="coiled-coil region" evidence="8">
    <location>
        <begin position="365"/>
        <end position="399"/>
    </location>
</feature>
<dbReference type="HAMAP" id="MF_04038">
    <property type="entry name" value="HSV_CEP1"/>
    <property type="match status" value="1"/>
</dbReference>
<dbReference type="GO" id="GO:0044423">
    <property type="term" value="C:virion component"/>
    <property type="evidence" value="ECO:0007669"/>
    <property type="project" value="UniProtKB-KW"/>
</dbReference>
<keyword evidence="7" id="KW-0231">Viral genome packaging</keyword>
<keyword evidence="2" id="KW-0920">Virion tegument</keyword>
<keyword evidence="4" id="KW-1040">Host Golgi apparatus</keyword>
<dbReference type="Pfam" id="PF01763">
    <property type="entry name" value="Herpes_UL6"/>
    <property type="match status" value="1"/>
</dbReference>
<keyword evidence="6" id="KW-1035">Host cytoplasm</keyword>
<reference evidence="9 10" key="1">
    <citation type="journal article" date="2012" name="Virology">
        <title>Vironome of Kaposi sarcoma associated herpesvirus-inflammatory cytokine syndrome in an AIDS patient reveals co-infection of human herpesvirus 8 and human herpesvirus 6A.</title>
        <authorList>
            <person name="Tamburro K.M."/>
            <person name="Yang D."/>
            <person name="Poisson J."/>
            <person name="Fedoriw Y."/>
            <person name="Roy D."/>
            <person name="Lucas A."/>
            <person name="Sin S.H."/>
            <person name="Malouf N."/>
            <person name="Moylan V."/>
            <person name="Damania B."/>
            <person name="Moll S."/>
            <person name="van der Horst C."/>
            <person name="Dittmer D.P."/>
        </authorList>
    </citation>
    <scope>NUCLEOTIDE SEQUENCE [LARGE SCALE GENOMIC DNA]</scope>
    <source>
        <strain evidence="9">DG1</strain>
    </source>
</reference>
<proteinExistence type="inferred from homology"/>
<dbReference type="InterPro" id="IPR002660">
    <property type="entry name" value="Herpes_Portal"/>
</dbReference>
<organismHost>
    <name type="scientific">Homo sapiens</name>
    <name type="common">Human</name>
    <dbReference type="NCBI Taxonomy" id="9606"/>
</organismHost>
<dbReference type="GO" id="GO:0051276">
    <property type="term" value="P:chromosome organization"/>
    <property type="evidence" value="ECO:0007669"/>
    <property type="project" value="InterPro"/>
</dbReference>
<evidence type="ECO:0000256" key="7">
    <source>
        <dbReference type="ARBA" id="ARBA00023219"/>
    </source>
</evidence>